<accession>A0A7C9NC61</accession>
<dbReference type="RefSeq" id="WP_161125298.1">
    <property type="nucleotide sequence ID" value="NZ_VYSB01000009.1"/>
</dbReference>
<dbReference type="EMBL" id="VYSB01000009">
    <property type="protein sequence ID" value="MYZ52459.1"/>
    <property type="molecule type" value="Genomic_DNA"/>
</dbReference>
<comment type="caution">
    <text evidence="2">The sequence shown here is derived from an EMBL/GenBank/DDBJ whole genome shotgun (WGS) entry which is preliminary data.</text>
</comment>
<dbReference type="Pfam" id="PF19994">
    <property type="entry name" value="GASH"/>
    <property type="match status" value="1"/>
</dbReference>
<evidence type="ECO:0000259" key="1">
    <source>
        <dbReference type="Pfam" id="PF19994"/>
    </source>
</evidence>
<gene>
    <name evidence="2" type="ORF">F5985_10010</name>
</gene>
<sequence length="425" mass="45384">MLAVLLRGDGCIQKLGGETMSAAVLQAFMQVSLIDLEGEDTRLNKLQAASAALADEFSAKPISMAIPALIAILRDDDKNPADAFYDTARAIGSHWTTYQSVFRDGKANTLYRGVALQALVAAIESEPSLGTAIALLMRNFKAVIELGKYATPIKLLVEAAEAAFAEERGALAVPAQGVKIKLPTAAKATKVDRAKLLTRIEAAVGPHNRAGAAGENPNSHWSNAGNPWSYDFSDRLMPIIADHIDIAIAEAVKFDEKNLQGVANSIAALSTIDPAIQRSTKLLWWRQSLYSESADKSYRLLGAAEAVIHSVADLSSHLPDAYERAVDSFLSEAVLALGLGNDEHDIGVLQSADAQARKALDDCLAFQSPAGLAMTDILQRGGVAPICAPAVTYQGWAVWLLRELMAVRAVQKIQKATEAEDAANE</sequence>
<proteinExistence type="predicted"/>
<dbReference type="AlphaFoldDB" id="A0A7C9NC61"/>
<organism evidence="2 3">
    <name type="scientific">Malikia spinosa</name>
    <dbReference type="NCBI Taxonomy" id="86180"/>
    <lineage>
        <taxon>Bacteria</taxon>
        <taxon>Pseudomonadati</taxon>
        <taxon>Pseudomonadota</taxon>
        <taxon>Betaproteobacteria</taxon>
        <taxon>Burkholderiales</taxon>
        <taxon>Comamonadaceae</taxon>
        <taxon>Malikia</taxon>
    </lineage>
</organism>
<name>A0A7C9NC61_9BURK</name>
<evidence type="ECO:0000313" key="2">
    <source>
        <dbReference type="EMBL" id="MYZ52459.1"/>
    </source>
</evidence>
<feature type="domain" description="GTPase-associated system helical" evidence="1">
    <location>
        <begin position="25"/>
        <end position="363"/>
    </location>
</feature>
<dbReference type="InterPro" id="IPR045523">
    <property type="entry name" value="GASH"/>
</dbReference>
<reference evidence="2 3" key="1">
    <citation type="submission" date="2019-09" db="EMBL/GenBank/DDBJ databases">
        <title>Identification of Malikia spinosa a prominent benzene-, toluene-, and ethylbenzene-degrading bacterium: enrichment, isolation and whole genome sequencing.</title>
        <authorList>
            <person name="Tancsics A."/>
            <person name="Revesz F."/>
            <person name="Kriszt B."/>
        </authorList>
    </citation>
    <scope>NUCLEOTIDE SEQUENCE [LARGE SCALE GENOMIC DNA]</scope>
    <source>
        <strain evidence="2 3">AB6</strain>
    </source>
</reference>
<protein>
    <recommendedName>
        <fullName evidence="1">GTPase-associated system helical domain-containing protein</fullName>
    </recommendedName>
</protein>
<dbReference type="Proteomes" id="UP000481947">
    <property type="component" value="Unassembled WGS sequence"/>
</dbReference>
<evidence type="ECO:0000313" key="3">
    <source>
        <dbReference type="Proteomes" id="UP000481947"/>
    </source>
</evidence>